<dbReference type="RefSeq" id="WP_025291423.1">
    <property type="nucleotide sequence ID" value="NZ_CP006644.1"/>
</dbReference>
<proteinExistence type="predicted"/>
<dbReference type="KEGG" id="ssan:NX02_07135"/>
<gene>
    <name evidence="2" type="ORF">NX02_07135</name>
</gene>
<dbReference type="eggNOG" id="ENOG5030YAS">
    <property type="taxonomic scope" value="Bacteria"/>
</dbReference>
<feature type="transmembrane region" description="Helical" evidence="1">
    <location>
        <begin position="46"/>
        <end position="65"/>
    </location>
</feature>
<feature type="transmembrane region" description="Helical" evidence="1">
    <location>
        <begin position="6"/>
        <end position="25"/>
    </location>
</feature>
<organism evidence="2 3">
    <name type="scientific">Sphingomonas sanxanigenens DSM 19645 = NX02</name>
    <dbReference type="NCBI Taxonomy" id="1123269"/>
    <lineage>
        <taxon>Bacteria</taxon>
        <taxon>Pseudomonadati</taxon>
        <taxon>Pseudomonadota</taxon>
        <taxon>Alphaproteobacteria</taxon>
        <taxon>Sphingomonadales</taxon>
        <taxon>Sphingomonadaceae</taxon>
        <taxon>Sphingomonas</taxon>
    </lineage>
</organism>
<dbReference type="PATRIC" id="fig|1123269.5.peg.1382"/>
<dbReference type="HOGENOM" id="CLU_144870_4_1_5"/>
<dbReference type="Proteomes" id="UP000018851">
    <property type="component" value="Chromosome"/>
</dbReference>
<dbReference type="STRING" id="1123269.NX02_07135"/>
<evidence type="ECO:0008006" key="4">
    <source>
        <dbReference type="Google" id="ProtNLM"/>
    </source>
</evidence>
<keyword evidence="1" id="KW-1133">Transmembrane helix</keyword>
<evidence type="ECO:0000313" key="3">
    <source>
        <dbReference type="Proteomes" id="UP000018851"/>
    </source>
</evidence>
<dbReference type="Pfam" id="PF11804">
    <property type="entry name" value="DUF3325"/>
    <property type="match status" value="1"/>
</dbReference>
<dbReference type="InterPro" id="IPR021762">
    <property type="entry name" value="DUF3325"/>
</dbReference>
<keyword evidence="3" id="KW-1185">Reference proteome</keyword>
<dbReference type="EMBL" id="CP006644">
    <property type="protein sequence ID" value="AHE53154.1"/>
    <property type="molecule type" value="Genomic_DNA"/>
</dbReference>
<protein>
    <recommendedName>
        <fullName evidence="4">DUF3325 domain-containing protein</fullName>
    </recommendedName>
</protein>
<keyword evidence="1" id="KW-0472">Membrane</keyword>
<feature type="transmembrane region" description="Helical" evidence="1">
    <location>
        <begin position="71"/>
        <end position="89"/>
    </location>
</feature>
<name>W0A5C8_9SPHN</name>
<sequence>MIGQILAHLVLLGLATGGFMLLCAANPRHQQALLHRRLTAGTARRLYLGGWAAFGAAVPVAWSAYGAATGTVVLFGFATVGAAITVALANRRKA</sequence>
<evidence type="ECO:0000256" key="1">
    <source>
        <dbReference type="SAM" id="Phobius"/>
    </source>
</evidence>
<accession>W0A5C8</accession>
<reference evidence="2 3" key="1">
    <citation type="submission" date="2013-07" db="EMBL/GenBank/DDBJ databases">
        <title>Completed genome of Sphingomonas sanxanigenens NX02.</title>
        <authorList>
            <person name="Ma T."/>
            <person name="Huang H."/>
            <person name="Wu M."/>
            <person name="Li X."/>
            <person name="Li G."/>
        </authorList>
    </citation>
    <scope>NUCLEOTIDE SEQUENCE [LARGE SCALE GENOMIC DNA]</scope>
    <source>
        <strain evidence="2 3">NX02</strain>
    </source>
</reference>
<dbReference type="AlphaFoldDB" id="W0A5C8"/>
<keyword evidence="1" id="KW-0812">Transmembrane</keyword>
<evidence type="ECO:0000313" key="2">
    <source>
        <dbReference type="EMBL" id="AHE53154.1"/>
    </source>
</evidence>